<protein>
    <submittedName>
        <fullName evidence="2">MFS transporter permease</fullName>
    </submittedName>
</protein>
<comment type="caution">
    <text evidence="2">The sequence shown here is derived from an EMBL/GenBank/DDBJ whole genome shotgun (WGS) entry which is preliminary data.</text>
</comment>
<feature type="transmembrane region" description="Helical" evidence="1">
    <location>
        <begin position="40"/>
        <end position="62"/>
    </location>
</feature>
<dbReference type="EMBL" id="MCZF01000045">
    <property type="protein sequence ID" value="PMM61923.1"/>
    <property type="molecule type" value="Genomic_DNA"/>
</dbReference>
<organism evidence="2 3">
    <name type="scientific">Vibrio splendidus</name>
    <dbReference type="NCBI Taxonomy" id="29497"/>
    <lineage>
        <taxon>Bacteria</taxon>
        <taxon>Pseudomonadati</taxon>
        <taxon>Pseudomonadota</taxon>
        <taxon>Gammaproteobacteria</taxon>
        <taxon>Vibrionales</taxon>
        <taxon>Vibrionaceae</taxon>
        <taxon>Vibrio</taxon>
    </lineage>
</organism>
<sequence length="88" mass="9901">MNNKQFWVTAILSSLTMAMIMSGVISGYKMGVSHEWPPIWLQSFFIAWPCALTLNLTVLPLIRKLAAWICKPRTKAIPNPLISPETTN</sequence>
<evidence type="ECO:0000313" key="3">
    <source>
        <dbReference type="Proteomes" id="UP000235533"/>
    </source>
</evidence>
<evidence type="ECO:0000256" key="1">
    <source>
        <dbReference type="SAM" id="Phobius"/>
    </source>
</evidence>
<keyword evidence="1" id="KW-0812">Transmembrane</keyword>
<gene>
    <name evidence="2" type="ORF">BCT54_19635</name>
</gene>
<dbReference type="AlphaFoldDB" id="A0A2N7JTX1"/>
<name>A0A2N7JTX1_VIBSP</name>
<dbReference type="InterPro" id="IPR021529">
    <property type="entry name" value="DUF2798"/>
</dbReference>
<feature type="transmembrane region" description="Helical" evidence="1">
    <location>
        <begin position="7"/>
        <end position="28"/>
    </location>
</feature>
<dbReference type="Proteomes" id="UP000235533">
    <property type="component" value="Unassembled WGS sequence"/>
</dbReference>
<evidence type="ECO:0000313" key="2">
    <source>
        <dbReference type="EMBL" id="PMM61923.1"/>
    </source>
</evidence>
<keyword evidence="1" id="KW-1133">Transmembrane helix</keyword>
<dbReference type="Pfam" id="PF11391">
    <property type="entry name" value="DUF2798"/>
    <property type="match status" value="1"/>
</dbReference>
<keyword evidence="1" id="KW-0472">Membrane</keyword>
<proteinExistence type="predicted"/>
<dbReference type="RefSeq" id="WP_102551418.1">
    <property type="nucleotide sequence ID" value="NZ_MCZF01000045.1"/>
</dbReference>
<accession>A0A2N7JTX1</accession>
<reference evidence="3" key="1">
    <citation type="submission" date="2016-07" db="EMBL/GenBank/DDBJ databases">
        <title>Nontailed viruses are major unrecognized killers of bacteria in the ocean.</title>
        <authorList>
            <person name="Kauffman K."/>
            <person name="Hussain F."/>
            <person name="Yang J."/>
            <person name="Arevalo P."/>
            <person name="Brown J."/>
            <person name="Cutler M."/>
            <person name="Kelly L."/>
            <person name="Polz M.F."/>
        </authorList>
    </citation>
    <scope>NUCLEOTIDE SEQUENCE [LARGE SCALE GENOMIC DNA]</scope>
    <source>
        <strain evidence="3">10N.261.48.B5</strain>
    </source>
</reference>